<feature type="transmembrane region" description="Helical" evidence="8">
    <location>
        <begin position="53"/>
        <end position="80"/>
    </location>
</feature>
<comment type="similarity">
    <text evidence="2 7">Belongs to the MIP/aquaporin (TC 1.A.8) family.</text>
</comment>
<feature type="transmembrane region" description="Helical" evidence="8">
    <location>
        <begin position="171"/>
        <end position="190"/>
    </location>
</feature>
<comment type="caution">
    <text evidence="9">The sequence shown here is derived from an EMBL/GenBank/DDBJ whole genome shotgun (WGS) entry which is preliminary data.</text>
</comment>
<evidence type="ECO:0000256" key="2">
    <source>
        <dbReference type="ARBA" id="ARBA00006175"/>
    </source>
</evidence>
<dbReference type="PRINTS" id="PR02019">
    <property type="entry name" value="AQUAPORIN7"/>
</dbReference>
<sequence>MAYSRFQEFMAELFGTMVLILFGCGSVAMVVLWPNLGPVAHGGYTDIVLGWGLAVTFGIYISGTISGAHLNPAVSLALAMTGRFPWAKLPHYIAGQFAGAFIGAAIVFLVYYAQWIHVDPALDHTTGVFSTFPAQPGFWPGFIDQVVGTAILLGLILAVGDKFSINPPTNLAPIVIGLLVLAIGISWGGMQGYAINPARDLGPRLFAVVAGFKNNGLTDGTGIWLPPVLGPIVGGPLGAIIYDVFIGRPLAAANKSSHRAAGMDPNYVEPGMGGQDLAAPVDAVQTKRPVAV</sequence>
<dbReference type="PANTHER" id="PTHR43829:SF9">
    <property type="entry name" value="AQUAPORIN-9"/>
    <property type="match status" value="1"/>
</dbReference>
<accession>A0ABT1VW95</accession>
<evidence type="ECO:0000313" key="10">
    <source>
        <dbReference type="Proteomes" id="UP001524547"/>
    </source>
</evidence>
<dbReference type="Proteomes" id="UP001524547">
    <property type="component" value="Unassembled WGS sequence"/>
</dbReference>
<evidence type="ECO:0000256" key="3">
    <source>
        <dbReference type="ARBA" id="ARBA00022448"/>
    </source>
</evidence>
<dbReference type="PANTHER" id="PTHR43829">
    <property type="entry name" value="AQUAPORIN OR AQUAGLYCEROPORIN RELATED"/>
    <property type="match status" value="1"/>
</dbReference>
<evidence type="ECO:0000256" key="4">
    <source>
        <dbReference type="ARBA" id="ARBA00022692"/>
    </source>
</evidence>
<feature type="transmembrane region" description="Helical" evidence="8">
    <location>
        <begin position="92"/>
        <end position="113"/>
    </location>
</feature>
<keyword evidence="6 8" id="KW-0472">Membrane</keyword>
<comment type="subcellular location">
    <subcellularLocation>
        <location evidence="1">Membrane</location>
        <topology evidence="1">Multi-pass membrane protein</topology>
    </subcellularLocation>
</comment>
<dbReference type="RefSeq" id="WP_422919365.1">
    <property type="nucleotide sequence ID" value="NZ_JAMZEJ010000004.1"/>
</dbReference>
<evidence type="ECO:0000313" key="9">
    <source>
        <dbReference type="EMBL" id="MCQ8240618.1"/>
    </source>
</evidence>
<evidence type="ECO:0000256" key="5">
    <source>
        <dbReference type="ARBA" id="ARBA00022989"/>
    </source>
</evidence>
<keyword evidence="3 7" id="KW-0813">Transport</keyword>
<keyword evidence="10" id="KW-1185">Reference proteome</keyword>
<dbReference type="CDD" id="cd00333">
    <property type="entry name" value="MIP"/>
    <property type="match status" value="1"/>
</dbReference>
<evidence type="ECO:0000256" key="1">
    <source>
        <dbReference type="ARBA" id="ARBA00004141"/>
    </source>
</evidence>
<dbReference type="SUPFAM" id="SSF81338">
    <property type="entry name" value="Aquaporin-like"/>
    <property type="match status" value="1"/>
</dbReference>
<gene>
    <name evidence="9" type="ORF">NFI88_07145</name>
</gene>
<organism evidence="9 10">
    <name type="scientific">Rhizosaccharibacter radicis</name>
    <dbReference type="NCBI Taxonomy" id="2782605"/>
    <lineage>
        <taxon>Bacteria</taxon>
        <taxon>Pseudomonadati</taxon>
        <taxon>Pseudomonadota</taxon>
        <taxon>Alphaproteobacteria</taxon>
        <taxon>Acetobacterales</taxon>
        <taxon>Acetobacteraceae</taxon>
        <taxon>Rhizosaccharibacter</taxon>
    </lineage>
</organism>
<dbReference type="InterPro" id="IPR000425">
    <property type="entry name" value="MIP"/>
</dbReference>
<dbReference type="InterPro" id="IPR022357">
    <property type="entry name" value="MIP_CS"/>
</dbReference>
<dbReference type="NCBIfam" id="TIGR00861">
    <property type="entry name" value="MIP"/>
    <property type="match status" value="1"/>
</dbReference>
<dbReference type="PROSITE" id="PS00221">
    <property type="entry name" value="MIP"/>
    <property type="match status" value="1"/>
</dbReference>
<name>A0ABT1VW95_9PROT</name>
<keyword evidence="5 8" id="KW-1133">Transmembrane helix</keyword>
<evidence type="ECO:0000256" key="7">
    <source>
        <dbReference type="RuleBase" id="RU000477"/>
    </source>
</evidence>
<dbReference type="PROSITE" id="PS51257">
    <property type="entry name" value="PROKAR_LIPOPROTEIN"/>
    <property type="match status" value="1"/>
</dbReference>
<proteinExistence type="inferred from homology"/>
<evidence type="ECO:0000256" key="6">
    <source>
        <dbReference type="ARBA" id="ARBA00023136"/>
    </source>
</evidence>
<keyword evidence="4 7" id="KW-0812">Transmembrane</keyword>
<dbReference type="EMBL" id="JAMZEJ010000004">
    <property type="protein sequence ID" value="MCQ8240618.1"/>
    <property type="molecule type" value="Genomic_DNA"/>
</dbReference>
<evidence type="ECO:0000256" key="8">
    <source>
        <dbReference type="SAM" id="Phobius"/>
    </source>
</evidence>
<feature type="transmembrane region" description="Helical" evidence="8">
    <location>
        <begin position="12"/>
        <end position="33"/>
    </location>
</feature>
<reference evidence="9 10" key="1">
    <citation type="submission" date="2022-06" db="EMBL/GenBank/DDBJ databases">
        <title>Rhizosaccharibacter gen. nov. sp. nov. KSS12, endophytic bacteria isolated from sugarcane.</title>
        <authorList>
            <person name="Pitiwittayakul N."/>
        </authorList>
    </citation>
    <scope>NUCLEOTIDE SEQUENCE [LARGE SCALE GENOMIC DNA]</scope>
    <source>
        <strain evidence="9 10">KSS12</strain>
    </source>
</reference>
<dbReference type="InterPro" id="IPR023271">
    <property type="entry name" value="Aquaporin-like"/>
</dbReference>
<feature type="transmembrane region" description="Helical" evidence="8">
    <location>
        <begin position="138"/>
        <end position="159"/>
    </location>
</feature>
<dbReference type="PRINTS" id="PR00783">
    <property type="entry name" value="MINTRINSICP"/>
</dbReference>
<dbReference type="InterPro" id="IPR050363">
    <property type="entry name" value="MIP/Aquaporin"/>
</dbReference>
<dbReference type="Pfam" id="PF00230">
    <property type="entry name" value="MIP"/>
    <property type="match status" value="1"/>
</dbReference>
<dbReference type="Gene3D" id="1.20.1080.10">
    <property type="entry name" value="Glycerol uptake facilitator protein"/>
    <property type="match status" value="1"/>
</dbReference>
<protein>
    <submittedName>
        <fullName evidence="9">Aquaporin family protein</fullName>
    </submittedName>
</protein>